<reference evidence="1" key="1">
    <citation type="submission" date="2014-12" db="EMBL/GenBank/DDBJ databases">
        <title>Insight into the proteome of Arion vulgaris.</title>
        <authorList>
            <person name="Aradska J."/>
            <person name="Bulat T."/>
            <person name="Smidak R."/>
            <person name="Sarate P."/>
            <person name="Gangsoo J."/>
            <person name="Sialana F."/>
            <person name="Bilban M."/>
            <person name="Lubec G."/>
        </authorList>
    </citation>
    <scope>NUCLEOTIDE SEQUENCE</scope>
    <source>
        <tissue evidence="1">Skin</tissue>
    </source>
</reference>
<proteinExistence type="predicted"/>
<name>A0A0B6YU06_9EUPU</name>
<protein>
    <submittedName>
        <fullName evidence="1">Uncharacterized protein</fullName>
    </submittedName>
</protein>
<dbReference type="AlphaFoldDB" id="A0A0B6YU06"/>
<evidence type="ECO:0000313" key="1">
    <source>
        <dbReference type="EMBL" id="CEK58935.1"/>
    </source>
</evidence>
<gene>
    <name evidence="1" type="primary">ORF34646</name>
</gene>
<accession>A0A0B6YU06</accession>
<feature type="non-terminal residue" evidence="1">
    <location>
        <position position="49"/>
    </location>
</feature>
<dbReference type="EMBL" id="HACG01012070">
    <property type="protein sequence ID" value="CEK58935.1"/>
    <property type="molecule type" value="Transcribed_RNA"/>
</dbReference>
<sequence>MSVYNQKTETLLFATHRTFFFTTHRNFVVQHTQKYCCSTHKETMLFNTH</sequence>
<organism evidence="1">
    <name type="scientific">Arion vulgaris</name>
    <dbReference type="NCBI Taxonomy" id="1028688"/>
    <lineage>
        <taxon>Eukaryota</taxon>
        <taxon>Metazoa</taxon>
        <taxon>Spiralia</taxon>
        <taxon>Lophotrochozoa</taxon>
        <taxon>Mollusca</taxon>
        <taxon>Gastropoda</taxon>
        <taxon>Heterobranchia</taxon>
        <taxon>Euthyneura</taxon>
        <taxon>Panpulmonata</taxon>
        <taxon>Eupulmonata</taxon>
        <taxon>Stylommatophora</taxon>
        <taxon>Helicina</taxon>
        <taxon>Arionoidea</taxon>
        <taxon>Arionidae</taxon>
        <taxon>Arion</taxon>
    </lineage>
</organism>